<reference evidence="8 9" key="1">
    <citation type="submission" date="2024-02" db="EMBL/GenBank/DDBJ databases">
        <title>High-quality chromosome-scale genome assembly of Pensacola bahiagrass (Paspalum notatum Flugge var. saurae).</title>
        <authorList>
            <person name="Vega J.M."/>
            <person name="Podio M."/>
            <person name="Orjuela J."/>
            <person name="Siena L.A."/>
            <person name="Pessino S.C."/>
            <person name="Combes M.C."/>
            <person name="Mariac C."/>
            <person name="Albertini E."/>
            <person name="Pupilli F."/>
            <person name="Ortiz J.P.A."/>
            <person name="Leblanc O."/>
        </authorList>
    </citation>
    <scope>NUCLEOTIDE SEQUENCE [LARGE SCALE GENOMIC DNA]</scope>
    <source>
        <strain evidence="8">R1</strain>
        <tissue evidence="8">Leaf</tissue>
    </source>
</reference>
<dbReference type="Pfam" id="PF00722">
    <property type="entry name" value="Glyco_hydro_16"/>
    <property type="match status" value="1"/>
</dbReference>
<dbReference type="EC" id="2.4.1.207" evidence="6"/>
<protein>
    <recommendedName>
        <fullName evidence="6">Xyloglucan endotransglucosylase/hydrolase</fullName>
        <ecNumber evidence="6">2.4.1.207</ecNumber>
    </recommendedName>
</protein>
<dbReference type="InterPro" id="IPR000757">
    <property type="entry name" value="Beta-glucanase-like"/>
</dbReference>
<dbReference type="Gene3D" id="2.60.120.200">
    <property type="match status" value="1"/>
</dbReference>
<dbReference type="SUPFAM" id="SSF49899">
    <property type="entry name" value="Concanavalin A-like lectins/glucanases"/>
    <property type="match status" value="1"/>
</dbReference>
<evidence type="ECO:0000256" key="6">
    <source>
        <dbReference type="RuleBase" id="RU361120"/>
    </source>
</evidence>
<dbReference type="GO" id="GO:0042546">
    <property type="term" value="P:cell wall biogenesis"/>
    <property type="evidence" value="ECO:0007669"/>
    <property type="project" value="InterPro"/>
</dbReference>
<dbReference type="InterPro" id="IPR010713">
    <property type="entry name" value="XET_C"/>
</dbReference>
<dbReference type="GO" id="GO:0004553">
    <property type="term" value="F:hydrolase activity, hydrolyzing O-glycosyl compounds"/>
    <property type="evidence" value="ECO:0007669"/>
    <property type="project" value="InterPro"/>
</dbReference>
<keyword evidence="3" id="KW-1015">Disulfide bond</keyword>
<feature type="chain" id="PRO_5042663706" description="Xyloglucan endotransglucosylase/hydrolase" evidence="6">
    <location>
        <begin position="26"/>
        <end position="358"/>
    </location>
</feature>
<feature type="signal peptide" evidence="6">
    <location>
        <begin position="1"/>
        <end position="25"/>
    </location>
</feature>
<feature type="domain" description="GH16" evidence="7">
    <location>
        <begin position="19"/>
        <end position="235"/>
    </location>
</feature>
<evidence type="ECO:0000313" key="9">
    <source>
        <dbReference type="Proteomes" id="UP001341281"/>
    </source>
</evidence>
<dbReference type="InterPro" id="IPR016455">
    <property type="entry name" value="XTH"/>
</dbReference>
<dbReference type="GO" id="GO:0071555">
    <property type="term" value="P:cell wall organization"/>
    <property type="evidence" value="ECO:0007669"/>
    <property type="project" value="UniProtKB-KW"/>
</dbReference>
<dbReference type="PANTHER" id="PTHR31062">
    <property type="entry name" value="XYLOGLUCAN ENDOTRANSGLUCOSYLASE/HYDROLASE PROTEIN 8-RELATED"/>
    <property type="match status" value="1"/>
</dbReference>
<evidence type="ECO:0000259" key="7">
    <source>
        <dbReference type="PROSITE" id="PS51762"/>
    </source>
</evidence>
<evidence type="ECO:0000256" key="2">
    <source>
        <dbReference type="ARBA" id="ARBA00022801"/>
    </source>
</evidence>
<dbReference type="Pfam" id="PF06955">
    <property type="entry name" value="XET_C"/>
    <property type="match status" value="1"/>
</dbReference>
<keyword evidence="4 6" id="KW-0326">Glycosidase</keyword>
<comment type="subcellular location">
    <subcellularLocation>
        <location evidence="6">Secreted</location>
        <location evidence="6">Cell wall</location>
    </subcellularLocation>
    <subcellularLocation>
        <location evidence="6">Secreted</location>
        <location evidence="6">Extracellular space</location>
        <location evidence="6">Apoplast</location>
    </subcellularLocation>
</comment>
<dbReference type="PIRSF" id="PIRSF005604">
    <property type="entry name" value="XET"/>
    <property type="match status" value="1"/>
</dbReference>
<comment type="function">
    <text evidence="6">Catalyzes xyloglucan endohydrolysis (XEH) and/or endotransglycosylation (XET). Cleaves and religates xyloglucan polymers, an essential constituent of the primary cell wall, and thereby participates in cell wall construction of growing tissues.</text>
</comment>
<feature type="active site" description="Proton donor" evidence="5">
    <location>
        <position position="124"/>
    </location>
</feature>
<dbReference type="PROSITE" id="PS51762">
    <property type="entry name" value="GH16_2"/>
    <property type="match status" value="1"/>
</dbReference>
<keyword evidence="6" id="KW-0961">Cell wall biogenesis/degradation</keyword>
<organism evidence="8 9">
    <name type="scientific">Paspalum notatum var. saurae</name>
    <dbReference type="NCBI Taxonomy" id="547442"/>
    <lineage>
        <taxon>Eukaryota</taxon>
        <taxon>Viridiplantae</taxon>
        <taxon>Streptophyta</taxon>
        <taxon>Embryophyta</taxon>
        <taxon>Tracheophyta</taxon>
        <taxon>Spermatophyta</taxon>
        <taxon>Magnoliopsida</taxon>
        <taxon>Liliopsida</taxon>
        <taxon>Poales</taxon>
        <taxon>Poaceae</taxon>
        <taxon>PACMAD clade</taxon>
        <taxon>Panicoideae</taxon>
        <taxon>Andropogonodae</taxon>
        <taxon>Paspaleae</taxon>
        <taxon>Paspalinae</taxon>
        <taxon>Paspalum</taxon>
    </lineage>
</organism>
<sequence>MAMAPPASAALAVQMMLIISWAAAAVPVLAAAAASLDTTPVTFRARYMPLFGGDNLAPSPDGRSVRLKLDAQTGSGFVSKSAYHHGFFSASIKLPDDYTAGVVVAFYLSNADVFPRNHDEVDFELLGNRRGHEWRVQTNLYGNGSTSRGREERYLLPFDPTLRPHAYAVAWTPTAVISYVDGAPIREVVRVPAMGADFPAKPMSVYATIWDGSAWATDGGRYKVDYAFAPFAADFSSLVLTGCPAAGVDADARCEVALMTAGCAVMTPAKRAAMRRFRRRFLLYSVCHDSYRYNGTIFPECDADADGRGGFHRWGESKLVSPTRRGYRQQRADKAVAVNVAADGRPSTWPVGGALRAD</sequence>
<dbReference type="InterPro" id="IPR013320">
    <property type="entry name" value="ConA-like_dom_sf"/>
</dbReference>
<dbReference type="GO" id="GO:0016762">
    <property type="term" value="F:xyloglucan:xyloglucosyl transferase activity"/>
    <property type="evidence" value="ECO:0007669"/>
    <property type="project" value="UniProtKB-EC"/>
</dbReference>
<evidence type="ECO:0000256" key="3">
    <source>
        <dbReference type="ARBA" id="ARBA00023157"/>
    </source>
</evidence>
<dbReference type="EMBL" id="CP144746">
    <property type="protein sequence ID" value="WVZ57783.1"/>
    <property type="molecule type" value="Genomic_DNA"/>
</dbReference>
<keyword evidence="6" id="KW-0964">Secreted</keyword>
<dbReference type="AlphaFoldDB" id="A0AAQ3SNH2"/>
<evidence type="ECO:0000256" key="1">
    <source>
        <dbReference type="ARBA" id="ARBA00022679"/>
    </source>
</evidence>
<feature type="active site" description="Nucleophile" evidence="5">
    <location>
        <position position="120"/>
    </location>
</feature>
<keyword evidence="6" id="KW-0052">Apoplast</keyword>
<keyword evidence="2 6" id="KW-0378">Hydrolase</keyword>
<name>A0AAQ3SNH2_PASNO</name>
<dbReference type="Proteomes" id="UP001341281">
    <property type="component" value="Chromosome 02"/>
</dbReference>
<gene>
    <name evidence="8" type="ORF">U9M48_008125</name>
</gene>
<evidence type="ECO:0000256" key="4">
    <source>
        <dbReference type="ARBA" id="ARBA00023295"/>
    </source>
</evidence>
<keyword evidence="6" id="KW-0134">Cell wall</keyword>
<evidence type="ECO:0000256" key="5">
    <source>
        <dbReference type="PIRSR" id="PIRSR005604-1"/>
    </source>
</evidence>
<keyword evidence="1 6" id="KW-0808">Transferase</keyword>
<dbReference type="GO" id="GO:0048046">
    <property type="term" value="C:apoplast"/>
    <property type="evidence" value="ECO:0007669"/>
    <property type="project" value="UniProtKB-SubCell"/>
</dbReference>
<comment type="PTM">
    <text evidence="6">Contains at least one intrachain disulfide bond essential for its enzymatic activity.</text>
</comment>
<keyword evidence="9" id="KW-1185">Reference proteome</keyword>
<accession>A0AAQ3SNH2</accession>
<evidence type="ECO:0000313" key="8">
    <source>
        <dbReference type="EMBL" id="WVZ57783.1"/>
    </source>
</evidence>
<dbReference type="InterPro" id="IPR044791">
    <property type="entry name" value="Beta-glucanase/XTH"/>
</dbReference>
<comment type="similarity">
    <text evidence="6">Belongs to the glycosyl hydrolase 16 family.</text>
</comment>
<keyword evidence="6" id="KW-0732">Signal</keyword>
<proteinExistence type="inferred from homology"/>
<dbReference type="GO" id="GO:0010411">
    <property type="term" value="P:xyloglucan metabolic process"/>
    <property type="evidence" value="ECO:0007669"/>
    <property type="project" value="InterPro"/>
</dbReference>